<dbReference type="InterPro" id="IPR039422">
    <property type="entry name" value="MarR/SlyA-like"/>
</dbReference>
<evidence type="ECO:0000256" key="1">
    <source>
        <dbReference type="SAM" id="MobiDB-lite"/>
    </source>
</evidence>
<feature type="region of interest" description="Disordered" evidence="1">
    <location>
        <begin position="161"/>
        <end position="186"/>
    </location>
</feature>
<dbReference type="SUPFAM" id="SSF46785">
    <property type="entry name" value="Winged helix' DNA-binding domain"/>
    <property type="match status" value="1"/>
</dbReference>
<dbReference type="Gene3D" id="1.10.10.10">
    <property type="entry name" value="Winged helix-like DNA-binding domain superfamily/Winged helix DNA-binding domain"/>
    <property type="match status" value="1"/>
</dbReference>
<dbReference type="InterPro" id="IPR000835">
    <property type="entry name" value="HTH_MarR-typ"/>
</dbReference>
<dbReference type="GO" id="GO:0006950">
    <property type="term" value="P:response to stress"/>
    <property type="evidence" value="ECO:0007669"/>
    <property type="project" value="TreeGrafter"/>
</dbReference>
<reference evidence="3" key="2">
    <citation type="submission" date="2021-04" db="EMBL/GenBank/DDBJ databases">
        <authorList>
            <person name="Gilroy R."/>
        </authorList>
    </citation>
    <scope>NUCLEOTIDE SEQUENCE</scope>
    <source>
        <strain evidence="3">CHK130-7132</strain>
    </source>
</reference>
<feature type="compositionally biased region" description="Low complexity" evidence="1">
    <location>
        <begin position="161"/>
        <end position="180"/>
    </location>
</feature>
<dbReference type="EMBL" id="DWWC01000100">
    <property type="protein sequence ID" value="HJC69074.1"/>
    <property type="molecule type" value="Genomic_DNA"/>
</dbReference>
<comment type="caution">
    <text evidence="3">The sequence shown here is derived from an EMBL/GenBank/DDBJ whole genome shotgun (WGS) entry which is preliminary data.</text>
</comment>
<gene>
    <name evidence="3" type="ORF">H9932_05250</name>
</gene>
<feature type="domain" description="HTH marR-type" evidence="2">
    <location>
        <begin position="21"/>
        <end position="160"/>
    </location>
</feature>
<proteinExistence type="predicted"/>
<sequence length="186" mass="20200">MDETEPGDGHEGYWYPEHGSAVELLSALRAYQAAHTALRRRMSAEMAMNTTDLAALRHVIAHERREEPLTPLALARLLRISGASTSKLLDRLTASGHLRRAPHPHDGRSSVVLATAHGHAQVRERLTGMHRRMQETAELVPESARRETAAFLRGIAQVLETESSSSAPLSPASPPSTASSPVPPES</sequence>
<dbReference type="PROSITE" id="PS50995">
    <property type="entry name" value="HTH_MARR_2"/>
    <property type="match status" value="1"/>
</dbReference>
<dbReference type="InterPro" id="IPR036390">
    <property type="entry name" value="WH_DNA-bd_sf"/>
</dbReference>
<dbReference type="Pfam" id="PF12802">
    <property type="entry name" value="MarR_2"/>
    <property type="match status" value="1"/>
</dbReference>
<dbReference type="PANTHER" id="PTHR33164:SF43">
    <property type="entry name" value="HTH-TYPE TRANSCRIPTIONAL REPRESSOR YETL"/>
    <property type="match status" value="1"/>
</dbReference>
<dbReference type="Proteomes" id="UP000823854">
    <property type="component" value="Unassembled WGS sequence"/>
</dbReference>
<dbReference type="AlphaFoldDB" id="A0A9D2PXN4"/>
<evidence type="ECO:0000259" key="2">
    <source>
        <dbReference type="PROSITE" id="PS50995"/>
    </source>
</evidence>
<name>A0A9D2PXN4_9MICO</name>
<dbReference type="GO" id="GO:0003700">
    <property type="term" value="F:DNA-binding transcription factor activity"/>
    <property type="evidence" value="ECO:0007669"/>
    <property type="project" value="InterPro"/>
</dbReference>
<reference evidence="3" key="1">
    <citation type="journal article" date="2021" name="PeerJ">
        <title>Extensive microbial diversity within the chicken gut microbiome revealed by metagenomics and culture.</title>
        <authorList>
            <person name="Gilroy R."/>
            <person name="Ravi A."/>
            <person name="Getino M."/>
            <person name="Pursley I."/>
            <person name="Horton D.L."/>
            <person name="Alikhan N.F."/>
            <person name="Baker D."/>
            <person name="Gharbi K."/>
            <person name="Hall N."/>
            <person name="Watson M."/>
            <person name="Adriaenssens E.M."/>
            <person name="Foster-Nyarko E."/>
            <person name="Jarju S."/>
            <person name="Secka A."/>
            <person name="Antonio M."/>
            <person name="Oren A."/>
            <person name="Chaudhuri R.R."/>
            <person name="La Ragione R."/>
            <person name="Hildebrand F."/>
            <person name="Pallen M.J."/>
        </authorList>
    </citation>
    <scope>NUCLEOTIDE SEQUENCE</scope>
    <source>
        <strain evidence="3">CHK130-7132</strain>
    </source>
</reference>
<organism evidence="3 4">
    <name type="scientific">Candidatus Brachybacterium intestinipullorum</name>
    <dbReference type="NCBI Taxonomy" id="2838512"/>
    <lineage>
        <taxon>Bacteria</taxon>
        <taxon>Bacillati</taxon>
        <taxon>Actinomycetota</taxon>
        <taxon>Actinomycetes</taxon>
        <taxon>Micrococcales</taxon>
        <taxon>Dermabacteraceae</taxon>
        <taxon>Brachybacterium</taxon>
    </lineage>
</organism>
<dbReference type="SMART" id="SM00347">
    <property type="entry name" value="HTH_MARR"/>
    <property type="match status" value="1"/>
</dbReference>
<dbReference type="InterPro" id="IPR036388">
    <property type="entry name" value="WH-like_DNA-bd_sf"/>
</dbReference>
<protein>
    <submittedName>
        <fullName evidence="3">MarR family transcriptional regulator</fullName>
    </submittedName>
</protein>
<accession>A0A9D2PXN4</accession>
<evidence type="ECO:0000313" key="3">
    <source>
        <dbReference type="EMBL" id="HJC69074.1"/>
    </source>
</evidence>
<dbReference type="PANTHER" id="PTHR33164">
    <property type="entry name" value="TRANSCRIPTIONAL REGULATOR, MARR FAMILY"/>
    <property type="match status" value="1"/>
</dbReference>
<evidence type="ECO:0000313" key="4">
    <source>
        <dbReference type="Proteomes" id="UP000823854"/>
    </source>
</evidence>